<gene>
    <name evidence="1" type="ORF">DRW42_10065</name>
</gene>
<dbReference type="AlphaFoldDB" id="A0A366L462"/>
<evidence type="ECO:0000313" key="1">
    <source>
        <dbReference type="EMBL" id="RBQ07932.1"/>
    </source>
</evidence>
<name>A0A366L462_9SPHI</name>
<dbReference type="OrthoDB" id="370799at2"/>
<evidence type="ECO:0000313" key="2">
    <source>
        <dbReference type="Proteomes" id="UP000252081"/>
    </source>
</evidence>
<comment type="caution">
    <text evidence="1">The sequence shown here is derived from an EMBL/GenBank/DDBJ whole genome shotgun (WGS) entry which is preliminary data.</text>
</comment>
<reference evidence="1 2" key="1">
    <citation type="submission" date="2018-07" db="EMBL/GenBank/DDBJ databases">
        <title>A draft genome of a endophytic bacteria, a new species of Pedobacter.</title>
        <authorList>
            <person name="Zhang Z.D."/>
            <person name="Chen Z.J."/>
        </authorList>
    </citation>
    <scope>NUCLEOTIDE SEQUENCE [LARGE SCALE GENOMIC DNA]</scope>
    <source>
        <strain evidence="1 2">RS10</strain>
    </source>
</reference>
<keyword evidence="2" id="KW-1185">Reference proteome</keyword>
<organism evidence="1 2">
    <name type="scientific">Pedobacter miscanthi</name>
    <dbReference type="NCBI Taxonomy" id="2259170"/>
    <lineage>
        <taxon>Bacteria</taxon>
        <taxon>Pseudomonadati</taxon>
        <taxon>Bacteroidota</taxon>
        <taxon>Sphingobacteriia</taxon>
        <taxon>Sphingobacteriales</taxon>
        <taxon>Sphingobacteriaceae</taxon>
        <taxon>Pedobacter</taxon>
    </lineage>
</organism>
<proteinExistence type="predicted"/>
<dbReference type="Proteomes" id="UP000252081">
    <property type="component" value="Unassembled WGS sequence"/>
</dbReference>
<sequence length="95" mass="11203">MDNITAFKDSLNAEKPDTSFSVQLKALWYDGKGDWNKAHQQVDHLNDRDSAEVHAYLHRKESDIWNAGYWYNKAGVQMPKFTLEEEWEKLVLKFL</sequence>
<accession>A0A366L462</accession>
<protein>
    <submittedName>
        <fullName evidence="1">Uncharacterized protein</fullName>
    </submittedName>
</protein>
<dbReference type="EMBL" id="QNQU01000007">
    <property type="protein sequence ID" value="RBQ07932.1"/>
    <property type="molecule type" value="Genomic_DNA"/>
</dbReference>
<dbReference type="RefSeq" id="WP_113948692.1">
    <property type="nucleotide sequence ID" value="NZ_QNQU01000007.1"/>
</dbReference>